<dbReference type="OrthoDB" id="1095575at2"/>
<dbReference type="Gene3D" id="3.40.30.10">
    <property type="entry name" value="Glutaredoxin"/>
    <property type="match status" value="1"/>
</dbReference>
<gene>
    <name evidence="6" type="ORF">SAMN04488524_3944</name>
</gene>
<dbReference type="PROSITE" id="PS51352">
    <property type="entry name" value="THIOREDOXIN_2"/>
    <property type="match status" value="1"/>
</dbReference>
<keyword evidence="4" id="KW-0732">Signal</keyword>
<proteinExistence type="predicted"/>
<keyword evidence="7" id="KW-1185">Reference proteome</keyword>
<evidence type="ECO:0000259" key="5">
    <source>
        <dbReference type="PROSITE" id="PS51352"/>
    </source>
</evidence>
<keyword evidence="3" id="KW-0676">Redox-active center</keyword>
<dbReference type="Proteomes" id="UP000192756">
    <property type="component" value="Unassembled WGS sequence"/>
</dbReference>
<dbReference type="InterPro" id="IPR050553">
    <property type="entry name" value="Thioredoxin_ResA/DsbE_sf"/>
</dbReference>
<evidence type="ECO:0000313" key="6">
    <source>
        <dbReference type="EMBL" id="SMC98048.1"/>
    </source>
</evidence>
<dbReference type="SUPFAM" id="SSF52833">
    <property type="entry name" value="Thioredoxin-like"/>
    <property type="match status" value="1"/>
</dbReference>
<feature type="chain" id="PRO_5012099719" evidence="4">
    <location>
        <begin position="19"/>
        <end position="446"/>
    </location>
</feature>
<dbReference type="GO" id="GO:0030313">
    <property type="term" value="C:cell envelope"/>
    <property type="evidence" value="ECO:0007669"/>
    <property type="project" value="UniProtKB-SubCell"/>
</dbReference>
<dbReference type="GO" id="GO:0016491">
    <property type="term" value="F:oxidoreductase activity"/>
    <property type="evidence" value="ECO:0007669"/>
    <property type="project" value="InterPro"/>
</dbReference>
<organism evidence="6 7">
    <name type="scientific">Pedobacter africanus</name>
    <dbReference type="NCBI Taxonomy" id="151894"/>
    <lineage>
        <taxon>Bacteria</taxon>
        <taxon>Pseudomonadati</taxon>
        <taxon>Bacteroidota</taxon>
        <taxon>Sphingobacteriia</taxon>
        <taxon>Sphingobacteriales</taxon>
        <taxon>Sphingobacteriaceae</taxon>
        <taxon>Pedobacter</taxon>
    </lineage>
</organism>
<evidence type="ECO:0000256" key="4">
    <source>
        <dbReference type="SAM" id="SignalP"/>
    </source>
</evidence>
<dbReference type="GO" id="GO:0016853">
    <property type="term" value="F:isomerase activity"/>
    <property type="evidence" value="ECO:0007669"/>
    <property type="project" value="UniProtKB-KW"/>
</dbReference>
<dbReference type="CDD" id="cd02966">
    <property type="entry name" value="TlpA_like_family"/>
    <property type="match status" value="1"/>
</dbReference>
<name>A0A1W2DLY9_9SPHI</name>
<dbReference type="PROSITE" id="PS00194">
    <property type="entry name" value="THIOREDOXIN_1"/>
    <property type="match status" value="1"/>
</dbReference>
<keyword evidence="6" id="KW-0413">Isomerase</keyword>
<dbReference type="PANTHER" id="PTHR42852">
    <property type="entry name" value="THIOL:DISULFIDE INTERCHANGE PROTEIN DSBE"/>
    <property type="match status" value="1"/>
</dbReference>
<dbReference type="InterPro" id="IPR013766">
    <property type="entry name" value="Thioredoxin_domain"/>
</dbReference>
<comment type="subcellular location">
    <subcellularLocation>
        <location evidence="1">Cell envelope</location>
    </subcellularLocation>
</comment>
<dbReference type="PANTHER" id="PTHR42852:SF13">
    <property type="entry name" value="PROTEIN DIPZ"/>
    <property type="match status" value="1"/>
</dbReference>
<feature type="signal peptide" evidence="4">
    <location>
        <begin position="1"/>
        <end position="18"/>
    </location>
</feature>
<dbReference type="InterPro" id="IPR036249">
    <property type="entry name" value="Thioredoxin-like_sf"/>
</dbReference>
<accession>A0A1W2DLY9</accession>
<dbReference type="Pfam" id="PF08534">
    <property type="entry name" value="Redoxin"/>
    <property type="match status" value="1"/>
</dbReference>
<reference evidence="7" key="1">
    <citation type="submission" date="2017-04" db="EMBL/GenBank/DDBJ databases">
        <authorList>
            <person name="Varghese N."/>
            <person name="Submissions S."/>
        </authorList>
    </citation>
    <scope>NUCLEOTIDE SEQUENCE [LARGE SCALE GENOMIC DNA]</scope>
    <source>
        <strain evidence="7">DSM 12126</strain>
    </source>
</reference>
<dbReference type="InterPro" id="IPR013740">
    <property type="entry name" value="Redoxin"/>
</dbReference>
<dbReference type="EMBL" id="FWXT01000003">
    <property type="protein sequence ID" value="SMC98048.1"/>
    <property type="molecule type" value="Genomic_DNA"/>
</dbReference>
<dbReference type="InterPro" id="IPR017937">
    <property type="entry name" value="Thioredoxin_CS"/>
</dbReference>
<evidence type="ECO:0000256" key="1">
    <source>
        <dbReference type="ARBA" id="ARBA00004196"/>
    </source>
</evidence>
<evidence type="ECO:0000313" key="7">
    <source>
        <dbReference type="Proteomes" id="UP000192756"/>
    </source>
</evidence>
<keyword evidence="2" id="KW-0201">Cytochrome c-type biogenesis</keyword>
<dbReference type="STRING" id="151894.SAMN04488524_3944"/>
<sequence>MKLLLKLILVLVCFQANAQKNKLVTLKGHLKNFTNREWVRDFSEMVELRLPVPDREIKVDSTGYFSMQFPLSVPNYFLIGRNLLYLSPGDNLTIEVDYLDFSKARFEGKGSKVNKYLVNVPWPKSASYLDGGRNLKNTLKKSIDTVLLLANERTLKLSKVKGASKSFKKLEAARIRADIINTFRYLPGYFIAKYKIPQEKEDQIYKEFDALVQSHLKKYTSDFIDSDFLKIEVYRKNVYGLHGIKTDSSISAKKINDWIEANRIYNALNSVVEKEKLISFKPLIAKISNENYRFALDETYKLLSKFGKGDTAIDFNMFNLDGNNVYLSSFKGKTIIIDLWATWCGPCLEEMPYFDLLKDKYKNNDQITFISLCVNDEKSNWIKNVKSRNINGIQLFAAKGATSDYRIMNLPRTIIIDKDFKIAEMFGPRPSEKALDNYISRLVHKE</sequence>
<evidence type="ECO:0000256" key="3">
    <source>
        <dbReference type="ARBA" id="ARBA00023284"/>
    </source>
</evidence>
<dbReference type="GO" id="GO:0017004">
    <property type="term" value="P:cytochrome complex assembly"/>
    <property type="evidence" value="ECO:0007669"/>
    <property type="project" value="UniProtKB-KW"/>
</dbReference>
<protein>
    <submittedName>
        <fullName evidence="6">Thiol-disulfide isomerase or thioredoxin</fullName>
    </submittedName>
</protein>
<feature type="domain" description="Thioredoxin" evidence="5">
    <location>
        <begin position="306"/>
        <end position="444"/>
    </location>
</feature>
<dbReference type="AlphaFoldDB" id="A0A1W2DLY9"/>
<dbReference type="RefSeq" id="WP_084240705.1">
    <property type="nucleotide sequence ID" value="NZ_FWXT01000003.1"/>
</dbReference>
<evidence type="ECO:0000256" key="2">
    <source>
        <dbReference type="ARBA" id="ARBA00022748"/>
    </source>
</evidence>